<evidence type="ECO:0000256" key="1">
    <source>
        <dbReference type="SAM" id="MobiDB-lite"/>
    </source>
</evidence>
<dbReference type="Gramene" id="BGIOSGA015779-TA">
    <property type="protein sequence ID" value="BGIOSGA015779-PA"/>
    <property type="gene ID" value="BGIOSGA015779"/>
</dbReference>
<keyword evidence="3" id="KW-1185">Reference proteome</keyword>
<organism evidence="2 3">
    <name type="scientific">Oryza sativa subsp. indica</name>
    <name type="common">Rice</name>
    <dbReference type="NCBI Taxonomy" id="39946"/>
    <lineage>
        <taxon>Eukaryota</taxon>
        <taxon>Viridiplantae</taxon>
        <taxon>Streptophyta</taxon>
        <taxon>Embryophyta</taxon>
        <taxon>Tracheophyta</taxon>
        <taxon>Spermatophyta</taxon>
        <taxon>Magnoliopsida</taxon>
        <taxon>Liliopsida</taxon>
        <taxon>Poales</taxon>
        <taxon>Poaceae</taxon>
        <taxon>BOP clade</taxon>
        <taxon>Oryzoideae</taxon>
        <taxon>Oryzeae</taxon>
        <taxon>Oryzinae</taxon>
        <taxon>Oryza</taxon>
        <taxon>Oryza sativa</taxon>
    </lineage>
</organism>
<feature type="region of interest" description="Disordered" evidence="1">
    <location>
        <begin position="79"/>
        <end position="108"/>
    </location>
</feature>
<protein>
    <submittedName>
        <fullName evidence="2">Uncharacterized protein</fullName>
    </submittedName>
</protein>
<dbReference type="HOGENOM" id="CLU_1231634_0_0_1"/>
<evidence type="ECO:0000313" key="2">
    <source>
        <dbReference type="EMBL" id="EEC76659.1"/>
    </source>
</evidence>
<sequence>MGLRSVSPHKGRGDCRHREAETAQIRADWLDLARRLLVAGYFVRAVAFGWGGGGVWRRWWWRTEAARSVPDLADLAGRHPAAPDAGGRMSASAGGRWSRTTTGDGGSFLSVTEGAAGSDGRDDAEAATVAEGHEAAPAELATRRTDRAGELAAVAAELAAMGRRQRVSDGGYGGARLVMTTTAVAEAAATAPVVAGARLSVATAARGWSWQQRWLTARWLWYLLL</sequence>
<reference evidence="2 3" key="1">
    <citation type="journal article" date="2005" name="PLoS Biol.">
        <title>The genomes of Oryza sativa: a history of duplications.</title>
        <authorList>
            <person name="Yu J."/>
            <person name="Wang J."/>
            <person name="Lin W."/>
            <person name="Li S."/>
            <person name="Li H."/>
            <person name="Zhou J."/>
            <person name="Ni P."/>
            <person name="Dong W."/>
            <person name="Hu S."/>
            <person name="Zeng C."/>
            <person name="Zhang J."/>
            <person name="Zhang Y."/>
            <person name="Li R."/>
            <person name="Xu Z."/>
            <person name="Li S."/>
            <person name="Li X."/>
            <person name="Zheng H."/>
            <person name="Cong L."/>
            <person name="Lin L."/>
            <person name="Yin J."/>
            <person name="Geng J."/>
            <person name="Li G."/>
            <person name="Shi J."/>
            <person name="Liu J."/>
            <person name="Lv H."/>
            <person name="Li J."/>
            <person name="Wang J."/>
            <person name="Deng Y."/>
            <person name="Ran L."/>
            <person name="Shi X."/>
            <person name="Wang X."/>
            <person name="Wu Q."/>
            <person name="Li C."/>
            <person name="Ren X."/>
            <person name="Wang J."/>
            <person name="Wang X."/>
            <person name="Li D."/>
            <person name="Liu D."/>
            <person name="Zhang X."/>
            <person name="Ji Z."/>
            <person name="Zhao W."/>
            <person name="Sun Y."/>
            <person name="Zhang Z."/>
            <person name="Bao J."/>
            <person name="Han Y."/>
            <person name="Dong L."/>
            <person name="Ji J."/>
            <person name="Chen P."/>
            <person name="Wu S."/>
            <person name="Liu J."/>
            <person name="Xiao Y."/>
            <person name="Bu D."/>
            <person name="Tan J."/>
            <person name="Yang L."/>
            <person name="Ye C."/>
            <person name="Zhang J."/>
            <person name="Xu J."/>
            <person name="Zhou Y."/>
            <person name="Yu Y."/>
            <person name="Zhang B."/>
            <person name="Zhuang S."/>
            <person name="Wei H."/>
            <person name="Liu B."/>
            <person name="Lei M."/>
            <person name="Yu H."/>
            <person name="Li Y."/>
            <person name="Xu H."/>
            <person name="Wei S."/>
            <person name="He X."/>
            <person name="Fang L."/>
            <person name="Zhang Z."/>
            <person name="Zhang Y."/>
            <person name="Huang X."/>
            <person name="Su Z."/>
            <person name="Tong W."/>
            <person name="Li J."/>
            <person name="Tong Z."/>
            <person name="Li S."/>
            <person name="Ye J."/>
            <person name="Wang L."/>
            <person name="Fang L."/>
            <person name="Lei T."/>
            <person name="Chen C."/>
            <person name="Chen H."/>
            <person name="Xu Z."/>
            <person name="Li H."/>
            <person name="Huang H."/>
            <person name="Zhang F."/>
            <person name="Xu H."/>
            <person name="Li N."/>
            <person name="Zhao C."/>
            <person name="Li S."/>
            <person name="Dong L."/>
            <person name="Huang Y."/>
            <person name="Li L."/>
            <person name="Xi Y."/>
            <person name="Qi Q."/>
            <person name="Li W."/>
            <person name="Zhang B."/>
            <person name="Hu W."/>
            <person name="Zhang Y."/>
            <person name="Tian X."/>
            <person name="Jiao Y."/>
            <person name="Liang X."/>
            <person name="Jin J."/>
            <person name="Gao L."/>
            <person name="Zheng W."/>
            <person name="Hao B."/>
            <person name="Liu S."/>
            <person name="Wang W."/>
            <person name="Yuan L."/>
            <person name="Cao M."/>
            <person name="McDermott J."/>
            <person name="Samudrala R."/>
            <person name="Wang J."/>
            <person name="Wong G.K."/>
            <person name="Yang H."/>
        </authorList>
    </citation>
    <scope>NUCLEOTIDE SEQUENCE [LARGE SCALE GENOMIC DNA]</scope>
    <source>
        <strain evidence="3">cv. 93-11</strain>
    </source>
</reference>
<proteinExistence type="predicted"/>
<gene>
    <name evidence="2" type="ORF">OsI_14620</name>
</gene>
<dbReference type="Proteomes" id="UP000007015">
    <property type="component" value="Chromosome 4"/>
</dbReference>
<feature type="compositionally biased region" description="Low complexity" evidence="1">
    <location>
        <begin position="85"/>
        <end position="99"/>
    </location>
</feature>
<evidence type="ECO:0000313" key="3">
    <source>
        <dbReference type="Proteomes" id="UP000007015"/>
    </source>
</evidence>
<name>B8AUB0_ORYSI</name>
<accession>B8AUB0</accession>
<dbReference type="EMBL" id="CM000129">
    <property type="protein sequence ID" value="EEC76659.1"/>
    <property type="molecule type" value="Genomic_DNA"/>
</dbReference>
<dbReference type="AlphaFoldDB" id="B8AUB0"/>